<organism evidence="2 3">
    <name type="scientific">Geodermatophilus pulveris</name>
    <dbReference type="NCBI Taxonomy" id="1564159"/>
    <lineage>
        <taxon>Bacteria</taxon>
        <taxon>Bacillati</taxon>
        <taxon>Actinomycetota</taxon>
        <taxon>Actinomycetes</taxon>
        <taxon>Geodermatophilales</taxon>
        <taxon>Geodermatophilaceae</taxon>
        <taxon>Geodermatophilus</taxon>
    </lineage>
</organism>
<feature type="transmembrane region" description="Helical" evidence="1">
    <location>
        <begin position="20"/>
        <end position="39"/>
    </location>
</feature>
<keyword evidence="1" id="KW-0472">Membrane</keyword>
<keyword evidence="3" id="KW-1185">Reference proteome</keyword>
<dbReference type="RefSeq" id="WP_089304260.1">
    <property type="nucleotide sequence ID" value="NZ_FZOO01000002.1"/>
</dbReference>
<reference evidence="3" key="1">
    <citation type="submission" date="2017-06" db="EMBL/GenBank/DDBJ databases">
        <authorList>
            <person name="Varghese N."/>
            <person name="Submissions S."/>
        </authorList>
    </citation>
    <scope>NUCLEOTIDE SEQUENCE [LARGE SCALE GENOMIC DNA]</scope>
    <source>
        <strain evidence="3">DSM 46839</strain>
    </source>
</reference>
<protein>
    <recommendedName>
        <fullName evidence="4">DUF1616 domain-containing protein</fullName>
    </recommendedName>
</protein>
<feature type="transmembrane region" description="Helical" evidence="1">
    <location>
        <begin position="45"/>
        <end position="64"/>
    </location>
</feature>
<evidence type="ECO:0000256" key="1">
    <source>
        <dbReference type="SAM" id="Phobius"/>
    </source>
</evidence>
<dbReference type="Proteomes" id="UP000198373">
    <property type="component" value="Unassembled WGS sequence"/>
</dbReference>
<feature type="transmembrane region" description="Helical" evidence="1">
    <location>
        <begin position="145"/>
        <end position="166"/>
    </location>
</feature>
<evidence type="ECO:0000313" key="2">
    <source>
        <dbReference type="EMBL" id="SNS10116.1"/>
    </source>
</evidence>
<dbReference type="EMBL" id="FZOO01000002">
    <property type="protein sequence ID" value="SNS10116.1"/>
    <property type="molecule type" value="Genomic_DNA"/>
</dbReference>
<dbReference type="AlphaFoldDB" id="A0A239BQJ4"/>
<evidence type="ECO:0000313" key="3">
    <source>
        <dbReference type="Proteomes" id="UP000198373"/>
    </source>
</evidence>
<gene>
    <name evidence="2" type="ORF">SAMN06893096_10210</name>
</gene>
<evidence type="ECO:0008006" key="4">
    <source>
        <dbReference type="Google" id="ProtNLM"/>
    </source>
</evidence>
<feature type="transmembrane region" description="Helical" evidence="1">
    <location>
        <begin position="104"/>
        <end position="124"/>
    </location>
</feature>
<keyword evidence="1" id="KW-1133">Transmembrane helix</keyword>
<accession>A0A239BQJ4</accession>
<proteinExistence type="predicted"/>
<keyword evidence="1" id="KW-0812">Transmembrane</keyword>
<feature type="transmembrane region" description="Helical" evidence="1">
    <location>
        <begin position="76"/>
        <end position="98"/>
    </location>
</feature>
<sequence length="280" mass="28936">MTVDLQTRQQVGSAPGDLSLALTACLLLAVAATALGLPAVVRTPLALPGVLLAPGYAWLSLARWRTGQPARTPPALVLALVLSLALLPLVGVSVGAVGAPVSPVNVGIGLLVLTLPPTAWVLLVRPAHPGARVAVPPFPSWRQTARRLTPTVLSVGVFAAVVAWSASWQERPDSGPYAQLAYAGELADLTGPVDVRPEEPITLPLQLARSDGQPWSGLVTVAVDGRAQDAQTVRVAADDVVSLQATAPPEPGQHDATVNAVSDETGEELSLTLRLQVGEP</sequence>
<name>A0A239BQJ4_9ACTN</name>